<comment type="caution">
    <text evidence="1">The sequence shown here is derived from an EMBL/GenBank/DDBJ whole genome shotgun (WGS) entry which is preliminary data.</text>
</comment>
<dbReference type="EMBL" id="QGML01001368">
    <property type="protein sequence ID" value="TVY89197.1"/>
    <property type="molecule type" value="Genomic_DNA"/>
</dbReference>
<organism evidence="1 2">
    <name type="scientific">Lachnellula willkommii</name>
    <dbReference type="NCBI Taxonomy" id="215461"/>
    <lineage>
        <taxon>Eukaryota</taxon>
        <taxon>Fungi</taxon>
        <taxon>Dikarya</taxon>
        <taxon>Ascomycota</taxon>
        <taxon>Pezizomycotina</taxon>
        <taxon>Leotiomycetes</taxon>
        <taxon>Helotiales</taxon>
        <taxon>Lachnaceae</taxon>
        <taxon>Lachnellula</taxon>
    </lineage>
</organism>
<accession>A0A559M8B4</accession>
<protein>
    <submittedName>
        <fullName evidence="1">Uncharacterized protein</fullName>
    </submittedName>
</protein>
<sequence>MLLADRDFITRAIKSKSAFPLLYNNNIITINKIIPSIKILAKDFLYLEDYIKVMRTLINLIECYIREII</sequence>
<keyword evidence="2" id="KW-1185">Reference proteome</keyword>
<gene>
    <name evidence="1" type="ORF">LAWI1_G008349</name>
</gene>
<evidence type="ECO:0000313" key="1">
    <source>
        <dbReference type="EMBL" id="TVY89197.1"/>
    </source>
</evidence>
<evidence type="ECO:0000313" key="2">
    <source>
        <dbReference type="Proteomes" id="UP000315522"/>
    </source>
</evidence>
<dbReference type="Proteomes" id="UP000315522">
    <property type="component" value="Unassembled WGS sequence"/>
</dbReference>
<dbReference type="AlphaFoldDB" id="A0A559M8B4"/>
<reference evidence="1 2" key="1">
    <citation type="submission" date="2018-05" db="EMBL/GenBank/DDBJ databases">
        <title>Genome sequencing and assembly of the regulated plant pathogen Lachnellula willkommii and related sister species for the development of diagnostic species identification markers.</title>
        <authorList>
            <person name="Giroux E."/>
            <person name="Bilodeau G."/>
        </authorList>
    </citation>
    <scope>NUCLEOTIDE SEQUENCE [LARGE SCALE GENOMIC DNA]</scope>
    <source>
        <strain evidence="1 2">CBS 172.35</strain>
    </source>
</reference>
<name>A0A559M8B4_9HELO</name>
<proteinExistence type="predicted"/>